<evidence type="ECO:0000256" key="4">
    <source>
        <dbReference type="PIRSR" id="PIRSR603782-2"/>
    </source>
</evidence>
<dbReference type="Gene3D" id="3.40.30.10">
    <property type="entry name" value="Glutaredoxin"/>
    <property type="match status" value="1"/>
</dbReference>
<evidence type="ECO:0000256" key="3">
    <source>
        <dbReference type="PIRSR" id="PIRSR603782-1"/>
    </source>
</evidence>
<evidence type="ECO:0000256" key="5">
    <source>
        <dbReference type="SAM" id="MobiDB-lite"/>
    </source>
</evidence>
<dbReference type="InterPro" id="IPR003782">
    <property type="entry name" value="SCO1/SenC"/>
</dbReference>
<sequence>MQNPYQVPEDSLTDTSGQSYNLSSSPATPVTLVFFGYTHCPDVCITVMSDLAVALKRSEDGVRDRITVAFVTTDPARDDPDTIRSWLDRFDPSFVGLTGDLDVIKDMAEQLGVVVEGMKKLPSGGYEVGHGAQVIGVRQDEGGVIVWTPSTPVGDLRNDLSRLVDES</sequence>
<keyword evidence="2 3" id="KW-0186">Copper</keyword>
<name>A0A9D1KNS8_9ACTN</name>
<dbReference type="EMBL" id="DVLP01000261">
    <property type="protein sequence ID" value="HIT75648.1"/>
    <property type="molecule type" value="Genomic_DNA"/>
</dbReference>
<accession>A0A9D1KNS8</accession>
<gene>
    <name evidence="7" type="ORF">IAA98_08695</name>
</gene>
<comment type="caution">
    <text evidence="7">The sequence shown here is derived from an EMBL/GenBank/DDBJ whole genome shotgun (WGS) entry which is preliminary data.</text>
</comment>
<dbReference type="GO" id="GO:0046872">
    <property type="term" value="F:metal ion binding"/>
    <property type="evidence" value="ECO:0007669"/>
    <property type="project" value="UniProtKB-KW"/>
</dbReference>
<keyword evidence="4" id="KW-1015">Disulfide bond</keyword>
<dbReference type="AlphaFoldDB" id="A0A9D1KNS8"/>
<reference evidence="7" key="2">
    <citation type="journal article" date="2021" name="PeerJ">
        <title>Extensive microbial diversity within the chicken gut microbiome revealed by metagenomics and culture.</title>
        <authorList>
            <person name="Gilroy R."/>
            <person name="Ravi A."/>
            <person name="Getino M."/>
            <person name="Pursley I."/>
            <person name="Horton D.L."/>
            <person name="Alikhan N.F."/>
            <person name="Baker D."/>
            <person name="Gharbi K."/>
            <person name="Hall N."/>
            <person name="Watson M."/>
            <person name="Adriaenssens E.M."/>
            <person name="Foster-Nyarko E."/>
            <person name="Jarju S."/>
            <person name="Secka A."/>
            <person name="Antonio M."/>
            <person name="Oren A."/>
            <person name="Chaudhuri R.R."/>
            <person name="La Ragione R."/>
            <person name="Hildebrand F."/>
            <person name="Pallen M.J."/>
        </authorList>
    </citation>
    <scope>NUCLEOTIDE SEQUENCE</scope>
    <source>
        <strain evidence="7">ChiGjej1B1-24693</strain>
    </source>
</reference>
<dbReference type="PROSITE" id="PS51352">
    <property type="entry name" value="THIOREDOXIN_2"/>
    <property type="match status" value="1"/>
</dbReference>
<feature type="binding site" evidence="3">
    <location>
        <position position="44"/>
    </location>
    <ligand>
        <name>Cu cation</name>
        <dbReference type="ChEBI" id="CHEBI:23378"/>
    </ligand>
</feature>
<dbReference type="CDD" id="cd02968">
    <property type="entry name" value="SCO"/>
    <property type="match status" value="1"/>
</dbReference>
<protein>
    <submittedName>
        <fullName evidence="7">SCO family protein</fullName>
    </submittedName>
</protein>
<feature type="binding site" evidence="3">
    <location>
        <position position="40"/>
    </location>
    <ligand>
        <name>Cu cation</name>
        <dbReference type="ChEBI" id="CHEBI:23378"/>
    </ligand>
</feature>
<dbReference type="SUPFAM" id="SSF52833">
    <property type="entry name" value="Thioredoxin-like"/>
    <property type="match status" value="1"/>
</dbReference>
<dbReference type="Pfam" id="PF02630">
    <property type="entry name" value="SCO1-SenC"/>
    <property type="match status" value="1"/>
</dbReference>
<dbReference type="PANTHER" id="PTHR12151">
    <property type="entry name" value="ELECTRON TRANSPORT PROTIN SCO1/SENC FAMILY MEMBER"/>
    <property type="match status" value="1"/>
</dbReference>
<dbReference type="InterPro" id="IPR036249">
    <property type="entry name" value="Thioredoxin-like_sf"/>
</dbReference>
<proteinExistence type="inferred from homology"/>
<evidence type="ECO:0000256" key="2">
    <source>
        <dbReference type="ARBA" id="ARBA00023008"/>
    </source>
</evidence>
<evidence type="ECO:0000313" key="7">
    <source>
        <dbReference type="EMBL" id="HIT75648.1"/>
    </source>
</evidence>
<dbReference type="InterPro" id="IPR013766">
    <property type="entry name" value="Thioredoxin_domain"/>
</dbReference>
<feature type="region of interest" description="Disordered" evidence="5">
    <location>
        <begin position="1"/>
        <end position="20"/>
    </location>
</feature>
<evidence type="ECO:0000256" key="1">
    <source>
        <dbReference type="ARBA" id="ARBA00010996"/>
    </source>
</evidence>
<evidence type="ECO:0000313" key="8">
    <source>
        <dbReference type="Proteomes" id="UP000886842"/>
    </source>
</evidence>
<dbReference type="PANTHER" id="PTHR12151:SF25">
    <property type="entry name" value="LINALOOL DEHYDRATASE_ISOMERASE DOMAIN-CONTAINING PROTEIN"/>
    <property type="match status" value="1"/>
</dbReference>
<feature type="domain" description="Thioredoxin" evidence="6">
    <location>
        <begin position="1"/>
        <end position="167"/>
    </location>
</feature>
<feature type="disulfide bond" description="Redox-active" evidence="4">
    <location>
        <begin position="40"/>
        <end position="44"/>
    </location>
</feature>
<organism evidence="7 8">
    <name type="scientific">Candidatus Avipropionibacterium avicola</name>
    <dbReference type="NCBI Taxonomy" id="2840701"/>
    <lineage>
        <taxon>Bacteria</taxon>
        <taxon>Bacillati</taxon>
        <taxon>Actinomycetota</taxon>
        <taxon>Actinomycetes</taxon>
        <taxon>Propionibacteriales</taxon>
        <taxon>Propionibacteriaceae</taxon>
        <taxon>Propionibacteriaceae incertae sedis</taxon>
        <taxon>Candidatus Avipropionibacterium</taxon>
    </lineage>
</organism>
<feature type="binding site" evidence="3">
    <location>
        <position position="130"/>
    </location>
    <ligand>
        <name>Cu cation</name>
        <dbReference type="ChEBI" id="CHEBI:23378"/>
    </ligand>
</feature>
<dbReference type="Proteomes" id="UP000886842">
    <property type="component" value="Unassembled WGS sequence"/>
</dbReference>
<evidence type="ECO:0000259" key="6">
    <source>
        <dbReference type="PROSITE" id="PS51352"/>
    </source>
</evidence>
<keyword evidence="3" id="KW-0479">Metal-binding</keyword>
<comment type="similarity">
    <text evidence="1">Belongs to the SCO1/2 family.</text>
</comment>
<reference evidence="7" key="1">
    <citation type="submission" date="2020-10" db="EMBL/GenBank/DDBJ databases">
        <authorList>
            <person name="Gilroy R."/>
        </authorList>
    </citation>
    <scope>NUCLEOTIDE SEQUENCE</scope>
    <source>
        <strain evidence="7">ChiGjej1B1-24693</strain>
    </source>
</reference>